<evidence type="ECO:0000313" key="2">
    <source>
        <dbReference type="Proteomes" id="UP001055811"/>
    </source>
</evidence>
<dbReference type="EMBL" id="CM042010">
    <property type="protein sequence ID" value="KAI3782159.1"/>
    <property type="molecule type" value="Genomic_DNA"/>
</dbReference>
<name>A0ACB9GF52_CICIN</name>
<proteinExistence type="predicted"/>
<reference evidence="2" key="1">
    <citation type="journal article" date="2022" name="Mol. Ecol. Resour.">
        <title>The genomes of chicory, endive, great burdock and yacon provide insights into Asteraceae palaeo-polyploidization history and plant inulin production.</title>
        <authorList>
            <person name="Fan W."/>
            <person name="Wang S."/>
            <person name="Wang H."/>
            <person name="Wang A."/>
            <person name="Jiang F."/>
            <person name="Liu H."/>
            <person name="Zhao H."/>
            <person name="Xu D."/>
            <person name="Zhang Y."/>
        </authorList>
    </citation>
    <scope>NUCLEOTIDE SEQUENCE [LARGE SCALE GENOMIC DNA]</scope>
    <source>
        <strain evidence="2">cv. Punajuju</strain>
    </source>
</reference>
<organism evidence="1 2">
    <name type="scientific">Cichorium intybus</name>
    <name type="common">Chicory</name>
    <dbReference type="NCBI Taxonomy" id="13427"/>
    <lineage>
        <taxon>Eukaryota</taxon>
        <taxon>Viridiplantae</taxon>
        <taxon>Streptophyta</taxon>
        <taxon>Embryophyta</taxon>
        <taxon>Tracheophyta</taxon>
        <taxon>Spermatophyta</taxon>
        <taxon>Magnoliopsida</taxon>
        <taxon>eudicotyledons</taxon>
        <taxon>Gunneridae</taxon>
        <taxon>Pentapetalae</taxon>
        <taxon>asterids</taxon>
        <taxon>campanulids</taxon>
        <taxon>Asterales</taxon>
        <taxon>Asteraceae</taxon>
        <taxon>Cichorioideae</taxon>
        <taxon>Cichorieae</taxon>
        <taxon>Cichoriinae</taxon>
        <taxon>Cichorium</taxon>
    </lineage>
</organism>
<dbReference type="Proteomes" id="UP001055811">
    <property type="component" value="Linkage Group LG02"/>
</dbReference>
<keyword evidence="2" id="KW-1185">Reference proteome</keyword>
<sequence>MTVQQASAMAPSSPAVAERSPWHTPVPYFFGGLAAVLGLIAFALLILACSYLNVTDDVQNDDDDGARDLEAGDLKPDNHKMELPVFEDKYLVIMAGQEKPTFLATPITNSTTSSFLTCGCRSNLPEKSLTSEKVKEGSSDHLGVRNTENQETLDQLH</sequence>
<evidence type="ECO:0000313" key="1">
    <source>
        <dbReference type="EMBL" id="KAI3782159.1"/>
    </source>
</evidence>
<gene>
    <name evidence="1" type="ORF">L2E82_12193</name>
</gene>
<reference evidence="1 2" key="2">
    <citation type="journal article" date="2022" name="Mol. Ecol. Resour.">
        <title>The genomes of chicory, endive, great burdock and yacon provide insights into Asteraceae paleo-polyploidization history and plant inulin production.</title>
        <authorList>
            <person name="Fan W."/>
            <person name="Wang S."/>
            <person name="Wang H."/>
            <person name="Wang A."/>
            <person name="Jiang F."/>
            <person name="Liu H."/>
            <person name="Zhao H."/>
            <person name="Xu D."/>
            <person name="Zhang Y."/>
        </authorList>
    </citation>
    <scope>NUCLEOTIDE SEQUENCE [LARGE SCALE GENOMIC DNA]</scope>
    <source>
        <strain evidence="2">cv. Punajuju</strain>
        <tissue evidence="1">Leaves</tissue>
    </source>
</reference>
<protein>
    <submittedName>
        <fullName evidence="1">Uncharacterized protein</fullName>
    </submittedName>
</protein>
<accession>A0ACB9GF52</accession>
<comment type="caution">
    <text evidence="1">The sequence shown here is derived from an EMBL/GenBank/DDBJ whole genome shotgun (WGS) entry which is preliminary data.</text>
</comment>